<keyword evidence="3" id="KW-1185">Reference proteome</keyword>
<feature type="region of interest" description="Disordered" evidence="1">
    <location>
        <begin position="1"/>
        <end position="43"/>
    </location>
</feature>
<evidence type="ECO:0000313" key="2">
    <source>
        <dbReference type="EMBL" id="EAY83296.1"/>
    </source>
</evidence>
<name>A2ZL12_ORYSI</name>
<dbReference type="HOGENOM" id="CLU_2310771_0_0_1"/>
<evidence type="ECO:0000313" key="3">
    <source>
        <dbReference type="Proteomes" id="UP000007015"/>
    </source>
</evidence>
<dbReference type="AlphaFoldDB" id="A2ZL12"/>
<accession>A2ZL12</accession>
<dbReference type="Proteomes" id="UP000007015">
    <property type="component" value="Chromosome 12"/>
</dbReference>
<reference evidence="2 3" key="1">
    <citation type="journal article" date="2005" name="PLoS Biol.">
        <title>The genomes of Oryza sativa: a history of duplications.</title>
        <authorList>
            <person name="Yu J."/>
            <person name="Wang J."/>
            <person name="Lin W."/>
            <person name="Li S."/>
            <person name="Li H."/>
            <person name="Zhou J."/>
            <person name="Ni P."/>
            <person name="Dong W."/>
            <person name="Hu S."/>
            <person name="Zeng C."/>
            <person name="Zhang J."/>
            <person name="Zhang Y."/>
            <person name="Li R."/>
            <person name="Xu Z."/>
            <person name="Li S."/>
            <person name="Li X."/>
            <person name="Zheng H."/>
            <person name="Cong L."/>
            <person name="Lin L."/>
            <person name="Yin J."/>
            <person name="Geng J."/>
            <person name="Li G."/>
            <person name="Shi J."/>
            <person name="Liu J."/>
            <person name="Lv H."/>
            <person name="Li J."/>
            <person name="Wang J."/>
            <person name="Deng Y."/>
            <person name="Ran L."/>
            <person name="Shi X."/>
            <person name="Wang X."/>
            <person name="Wu Q."/>
            <person name="Li C."/>
            <person name="Ren X."/>
            <person name="Wang J."/>
            <person name="Wang X."/>
            <person name="Li D."/>
            <person name="Liu D."/>
            <person name="Zhang X."/>
            <person name="Ji Z."/>
            <person name="Zhao W."/>
            <person name="Sun Y."/>
            <person name="Zhang Z."/>
            <person name="Bao J."/>
            <person name="Han Y."/>
            <person name="Dong L."/>
            <person name="Ji J."/>
            <person name="Chen P."/>
            <person name="Wu S."/>
            <person name="Liu J."/>
            <person name="Xiao Y."/>
            <person name="Bu D."/>
            <person name="Tan J."/>
            <person name="Yang L."/>
            <person name="Ye C."/>
            <person name="Zhang J."/>
            <person name="Xu J."/>
            <person name="Zhou Y."/>
            <person name="Yu Y."/>
            <person name="Zhang B."/>
            <person name="Zhuang S."/>
            <person name="Wei H."/>
            <person name="Liu B."/>
            <person name="Lei M."/>
            <person name="Yu H."/>
            <person name="Li Y."/>
            <person name="Xu H."/>
            <person name="Wei S."/>
            <person name="He X."/>
            <person name="Fang L."/>
            <person name="Zhang Z."/>
            <person name="Zhang Y."/>
            <person name="Huang X."/>
            <person name="Su Z."/>
            <person name="Tong W."/>
            <person name="Li J."/>
            <person name="Tong Z."/>
            <person name="Li S."/>
            <person name="Ye J."/>
            <person name="Wang L."/>
            <person name="Fang L."/>
            <person name="Lei T."/>
            <person name="Chen C."/>
            <person name="Chen H."/>
            <person name="Xu Z."/>
            <person name="Li H."/>
            <person name="Huang H."/>
            <person name="Zhang F."/>
            <person name="Xu H."/>
            <person name="Li N."/>
            <person name="Zhao C."/>
            <person name="Li S."/>
            <person name="Dong L."/>
            <person name="Huang Y."/>
            <person name="Li L."/>
            <person name="Xi Y."/>
            <person name="Qi Q."/>
            <person name="Li W."/>
            <person name="Zhang B."/>
            <person name="Hu W."/>
            <person name="Zhang Y."/>
            <person name="Tian X."/>
            <person name="Jiao Y."/>
            <person name="Liang X."/>
            <person name="Jin J."/>
            <person name="Gao L."/>
            <person name="Zheng W."/>
            <person name="Hao B."/>
            <person name="Liu S."/>
            <person name="Wang W."/>
            <person name="Yuan L."/>
            <person name="Cao M."/>
            <person name="McDermott J."/>
            <person name="Samudrala R."/>
            <person name="Wang J."/>
            <person name="Wong G.K."/>
            <person name="Yang H."/>
        </authorList>
    </citation>
    <scope>NUCLEOTIDE SEQUENCE [LARGE SCALE GENOMIC DNA]</scope>
    <source>
        <strain evidence="3">cv. 93-11</strain>
    </source>
</reference>
<protein>
    <submittedName>
        <fullName evidence="2">Uncharacterized protein</fullName>
    </submittedName>
</protein>
<dbReference type="EMBL" id="CM000137">
    <property type="protein sequence ID" value="EAY83296.1"/>
    <property type="molecule type" value="Genomic_DNA"/>
</dbReference>
<proteinExistence type="predicted"/>
<sequence>MTSRCRRAGGGEDRKVHDAGGQRDRYDAAPGKAHSGGGAAEEAAWLEDWQRRGAGDVGWPEVVAGQSGRGGDDGGAVRWACKFAVHFGMKGKRITRVRPK</sequence>
<evidence type="ECO:0000256" key="1">
    <source>
        <dbReference type="SAM" id="MobiDB-lite"/>
    </source>
</evidence>
<gene>
    <name evidence="2" type="ORF">OsI_38504</name>
</gene>
<dbReference type="Gramene" id="BGIOSGA036102-TA">
    <property type="protein sequence ID" value="BGIOSGA036102-PA"/>
    <property type="gene ID" value="BGIOSGA036102"/>
</dbReference>
<feature type="compositionally biased region" description="Basic and acidic residues" evidence="1">
    <location>
        <begin position="9"/>
        <end position="27"/>
    </location>
</feature>
<organism evidence="2 3">
    <name type="scientific">Oryza sativa subsp. indica</name>
    <name type="common">Rice</name>
    <dbReference type="NCBI Taxonomy" id="39946"/>
    <lineage>
        <taxon>Eukaryota</taxon>
        <taxon>Viridiplantae</taxon>
        <taxon>Streptophyta</taxon>
        <taxon>Embryophyta</taxon>
        <taxon>Tracheophyta</taxon>
        <taxon>Spermatophyta</taxon>
        <taxon>Magnoliopsida</taxon>
        <taxon>Liliopsida</taxon>
        <taxon>Poales</taxon>
        <taxon>Poaceae</taxon>
        <taxon>BOP clade</taxon>
        <taxon>Oryzoideae</taxon>
        <taxon>Oryzeae</taxon>
        <taxon>Oryzinae</taxon>
        <taxon>Oryza</taxon>
        <taxon>Oryza sativa</taxon>
    </lineage>
</organism>